<dbReference type="RefSeq" id="WP_166450542.1">
    <property type="nucleotide sequence ID" value="NZ_JAAOMA010000002.1"/>
</dbReference>
<accession>A0ABX0L2W2</accession>
<gene>
    <name evidence="1" type="ORF">HA052_01655</name>
</gene>
<name>A0ABX0L2W2_9NEIS</name>
<organism evidence="1 2">
    <name type="scientific">Chromobacterium fluminis</name>
    <dbReference type="NCBI Taxonomy" id="3044269"/>
    <lineage>
        <taxon>Bacteria</taxon>
        <taxon>Pseudomonadati</taxon>
        <taxon>Pseudomonadota</taxon>
        <taxon>Betaproteobacteria</taxon>
        <taxon>Neisseriales</taxon>
        <taxon>Chromobacteriaceae</taxon>
        <taxon>Chromobacterium</taxon>
    </lineage>
</organism>
<evidence type="ECO:0000313" key="2">
    <source>
        <dbReference type="Proteomes" id="UP001515641"/>
    </source>
</evidence>
<sequence length="170" mass="18765">MQLIRFFAGVWGVYAVSSLASPSADIVESCRKMKVVSQGVQVEDVVSGFAKKAAAGCENQLEAKVDGKIYGYSTCNSQQYLIVSNKFFLASQAINHSIDKNIVPGNTFSGSSTTLLNVKKGSESYLCIISPIFDSGKWNNYLTFYLIKHGQSSITPEVDFYFIDKIDWDK</sequence>
<comment type="caution">
    <text evidence="1">The sequence shown here is derived from an EMBL/GenBank/DDBJ whole genome shotgun (WGS) entry which is preliminary data.</text>
</comment>
<reference evidence="1 2" key="1">
    <citation type="submission" date="2020-03" db="EMBL/GenBank/DDBJ databases">
        <title>Draft genome sequence of environmentally isolated cultures.</title>
        <authorList>
            <person name="Wilson H.S."/>
            <person name="De Leon M.E."/>
        </authorList>
    </citation>
    <scope>NUCLEOTIDE SEQUENCE [LARGE SCALE GENOMIC DNA]</scope>
    <source>
        <strain evidence="1 2">HSC-31F16</strain>
    </source>
</reference>
<evidence type="ECO:0000313" key="1">
    <source>
        <dbReference type="EMBL" id="NHR03891.1"/>
    </source>
</evidence>
<dbReference type="Proteomes" id="UP001515641">
    <property type="component" value="Unassembled WGS sequence"/>
</dbReference>
<proteinExistence type="predicted"/>
<dbReference type="EMBL" id="JAAOMA010000002">
    <property type="protein sequence ID" value="NHR03891.1"/>
    <property type="molecule type" value="Genomic_DNA"/>
</dbReference>
<keyword evidence="2" id="KW-1185">Reference proteome</keyword>
<protein>
    <submittedName>
        <fullName evidence="1">Uncharacterized protein</fullName>
    </submittedName>
</protein>